<gene>
    <name evidence="1" type="ORF">EZS28_024907</name>
</gene>
<proteinExistence type="predicted"/>
<comment type="caution">
    <text evidence="1">The sequence shown here is derived from an EMBL/GenBank/DDBJ whole genome shotgun (WGS) entry which is preliminary data.</text>
</comment>
<organism evidence="1 2">
    <name type="scientific">Streblomastix strix</name>
    <dbReference type="NCBI Taxonomy" id="222440"/>
    <lineage>
        <taxon>Eukaryota</taxon>
        <taxon>Metamonada</taxon>
        <taxon>Preaxostyla</taxon>
        <taxon>Oxymonadida</taxon>
        <taxon>Streblomastigidae</taxon>
        <taxon>Streblomastix</taxon>
    </lineage>
</organism>
<sequence length="84" mass="9199">MPNARLKGFMAPVVSSGIEYNSCYEYCQPSNGPQSTKTQIVHEVIKVNKLQLIGRDSNQIKDILILGGSLCLDLGRVNGKALYT</sequence>
<accession>A0A5J4VAT6</accession>
<reference evidence="1 2" key="1">
    <citation type="submission" date="2019-03" db="EMBL/GenBank/DDBJ databases">
        <title>Single cell metagenomics reveals metabolic interactions within the superorganism composed of flagellate Streblomastix strix and complex community of Bacteroidetes bacteria on its surface.</title>
        <authorList>
            <person name="Treitli S.C."/>
            <person name="Kolisko M."/>
            <person name="Husnik F."/>
            <person name="Keeling P."/>
            <person name="Hampl V."/>
        </authorList>
    </citation>
    <scope>NUCLEOTIDE SEQUENCE [LARGE SCALE GENOMIC DNA]</scope>
    <source>
        <strain evidence="1">ST1C</strain>
    </source>
</reference>
<evidence type="ECO:0000313" key="1">
    <source>
        <dbReference type="EMBL" id="KAA6379567.1"/>
    </source>
</evidence>
<dbReference type="Proteomes" id="UP000324800">
    <property type="component" value="Unassembled WGS sequence"/>
</dbReference>
<evidence type="ECO:0000313" key="2">
    <source>
        <dbReference type="Proteomes" id="UP000324800"/>
    </source>
</evidence>
<dbReference type="AlphaFoldDB" id="A0A5J4VAT6"/>
<protein>
    <submittedName>
        <fullName evidence="1">Uncharacterized protein</fullName>
    </submittedName>
</protein>
<name>A0A5J4VAT6_9EUKA</name>
<dbReference type="EMBL" id="SNRW01008410">
    <property type="protein sequence ID" value="KAA6379567.1"/>
    <property type="molecule type" value="Genomic_DNA"/>
</dbReference>